<evidence type="ECO:0000313" key="10">
    <source>
        <dbReference type="RefSeq" id="XP_014667515.1"/>
    </source>
</evidence>
<dbReference type="InterPro" id="IPR019336">
    <property type="entry name" value="GPR180/TMEM145_TM"/>
</dbReference>
<feature type="transmembrane region" description="Helical" evidence="6">
    <location>
        <begin position="111"/>
        <end position="129"/>
    </location>
</feature>
<proteinExistence type="predicted"/>
<comment type="subcellular location">
    <subcellularLocation>
        <location evidence="1">Membrane</location>
        <topology evidence="1">Multi-pass membrane protein</topology>
    </subcellularLocation>
</comment>
<dbReference type="PANTHER" id="PTHR23252:SF24">
    <property type="entry name" value="TRANSMEMBRANE PROTEIN 145"/>
    <property type="match status" value="1"/>
</dbReference>
<feature type="transmembrane region" description="Helical" evidence="6">
    <location>
        <begin position="218"/>
        <end position="239"/>
    </location>
</feature>
<keyword evidence="3 6" id="KW-1133">Transmembrane helix</keyword>
<evidence type="ECO:0000256" key="4">
    <source>
        <dbReference type="ARBA" id="ARBA00023136"/>
    </source>
</evidence>
<evidence type="ECO:0000256" key="1">
    <source>
        <dbReference type="ARBA" id="ARBA00004141"/>
    </source>
</evidence>
<feature type="transmembrane region" description="Helical" evidence="6">
    <location>
        <begin position="181"/>
        <end position="206"/>
    </location>
</feature>
<keyword evidence="2 6" id="KW-0812">Transmembrane</keyword>
<accession>A0ABM1E5P4</accession>
<organism evidence="9 10">
    <name type="scientific">Priapulus caudatus</name>
    <name type="common">Priapulid worm</name>
    <dbReference type="NCBI Taxonomy" id="37621"/>
    <lineage>
        <taxon>Eukaryota</taxon>
        <taxon>Metazoa</taxon>
        <taxon>Ecdysozoa</taxon>
        <taxon>Scalidophora</taxon>
        <taxon>Priapulida</taxon>
        <taxon>Priapulimorpha</taxon>
        <taxon>Priapulimorphida</taxon>
        <taxon>Priapulidae</taxon>
        <taxon>Priapulus</taxon>
    </lineage>
</organism>
<feature type="transmembrane region" description="Helical" evidence="6">
    <location>
        <begin position="292"/>
        <end position="310"/>
    </location>
</feature>
<dbReference type="Pfam" id="PF10192">
    <property type="entry name" value="GPR180-TMEM145_TM"/>
    <property type="match status" value="1"/>
</dbReference>
<keyword evidence="5" id="KW-0325">Glycoprotein</keyword>
<dbReference type="RefSeq" id="XP_014667515.1">
    <property type="nucleotide sequence ID" value="XM_014812029.1"/>
</dbReference>
<feature type="transmembrane region" description="Helical" evidence="6">
    <location>
        <begin position="149"/>
        <end position="169"/>
    </location>
</feature>
<dbReference type="InterPro" id="IPR053880">
    <property type="entry name" value="GPR180-like_N"/>
</dbReference>
<dbReference type="Pfam" id="PF21892">
    <property type="entry name" value="TMEM145_N"/>
    <property type="match status" value="2"/>
</dbReference>
<evidence type="ECO:0000256" key="3">
    <source>
        <dbReference type="ARBA" id="ARBA00022989"/>
    </source>
</evidence>
<evidence type="ECO:0000256" key="6">
    <source>
        <dbReference type="SAM" id="Phobius"/>
    </source>
</evidence>
<name>A0ABM1E5P4_PRICU</name>
<reference evidence="10" key="1">
    <citation type="submission" date="2025-08" db="UniProtKB">
        <authorList>
            <consortium name="RefSeq"/>
        </authorList>
    </citation>
    <scope>IDENTIFICATION</scope>
</reference>
<feature type="domain" description="GPR180/TMEM145 transmembrane" evidence="7">
    <location>
        <begin position="82"/>
        <end position="296"/>
    </location>
</feature>
<evidence type="ECO:0000256" key="5">
    <source>
        <dbReference type="ARBA" id="ARBA00023180"/>
    </source>
</evidence>
<dbReference type="GeneID" id="106809079"/>
<dbReference type="Proteomes" id="UP000695022">
    <property type="component" value="Unplaced"/>
</dbReference>
<protein>
    <submittedName>
        <fullName evidence="10">Transmembrane protein 145-like</fullName>
    </submittedName>
</protein>
<feature type="domain" description="GPR180-like N-terminal" evidence="8">
    <location>
        <begin position="317"/>
        <end position="361"/>
    </location>
</feature>
<evidence type="ECO:0000259" key="7">
    <source>
        <dbReference type="Pfam" id="PF10192"/>
    </source>
</evidence>
<keyword evidence="9" id="KW-1185">Reference proteome</keyword>
<feature type="domain" description="GPR180-like N-terminal" evidence="8">
    <location>
        <begin position="16"/>
        <end position="50"/>
    </location>
</feature>
<evidence type="ECO:0000256" key="2">
    <source>
        <dbReference type="ARBA" id="ARBA00022692"/>
    </source>
</evidence>
<feature type="transmembrane region" description="Helical" evidence="6">
    <location>
        <begin position="79"/>
        <end position="99"/>
    </location>
</feature>
<feature type="transmembrane region" description="Helical" evidence="6">
    <location>
        <begin position="251"/>
        <end position="272"/>
    </location>
</feature>
<evidence type="ECO:0000259" key="8">
    <source>
        <dbReference type="Pfam" id="PF21892"/>
    </source>
</evidence>
<keyword evidence="4 6" id="KW-0472">Membrane</keyword>
<dbReference type="InterPro" id="IPR047831">
    <property type="entry name" value="GPR180/TMEM145"/>
</dbReference>
<gene>
    <name evidence="10" type="primary">LOC106809079</name>
</gene>
<dbReference type="PANTHER" id="PTHR23252">
    <property type="entry name" value="INTIMAL THICKNESS RECEPTOR-RELATED"/>
    <property type="match status" value="1"/>
</dbReference>
<evidence type="ECO:0000313" key="9">
    <source>
        <dbReference type="Proteomes" id="UP000695022"/>
    </source>
</evidence>
<sequence length="370" mass="41811">MAKLKREKKLIDIWVRIRCTGGRSFRSRRERWWFIAVANCNSTRGLHLDYKILMTNGPPSDRWRYHFSADEFSVLQTDIAFFVCSCALVVVTIVFGFALRQRQLLHTTYRMFIAVQCLDTGALLFAVVANVRYMADGVGAPGARTLADVLAAAATLVFQLLLILLAKGFTVTRGRLRQASAVKIAVFMTVYGVAYACVFVTEAALFDPGLVLYTYESLAGYVLVAIRIVGWLWFVYATIFTVKHYPEKWRFYLLFFAVYSAWFLAAPVVVVVANFRIAKWVRAKVVNGIERAIGFAGRAFFLALTSPVAVNKVRHGKNQSKTCEERESILKRENGQFINLTAQYHYSGCTNVVQGDKSDVYFTSRQRASN</sequence>